<proteinExistence type="predicted"/>
<name>A0A6J1IEG3_CUCMA</name>
<dbReference type="PANTHER" id="PTHR48204">
    <property type="entry name" value="OS07G0265100 PROTEIN"/>
    <property type="match status" value="1"/>
</dbReference>
<feature type="region of interest" description="Disordered" evidence="1">
    <location>
        <begin position="108"/>
        <end position="130"/>
    </location>
</feature>
<dbReference type="OrthoDB" id="1891930at2759"/>
<dbReference type="Proteomes" id="UP000504608">
    <property type="component" value="Unplaced"/>
</dbReference>
<dbReference type="PANTHER" id="PTHR48204:SF1">
    <property type="entry name" value="OS07G0265100 PROTEIN"/>
    <property type="match status" value="1"/>
</dbReference>
<feature type="compositionally biased region" description="Polar residues" evidence="1">
    <location>
        <begin position="108"/>
        <end position="121"/>
    </location>
</feature>
<dbReference type="RefSeq" id="XP_022973399.1">
    <property type="nucleotide sequence ID" value="XM_023117631.1"/>
</dbReference>
<keyword evidence="2" id="KW-1185">Reference proteome</keyword>
<protein>
    <submittedName>
        <fullName evidence="3">Uncharacterized protein LOC111471949 isoform X1</fullName>
    </submittedName>
</protein>
<evidence type="ECO:0000313" key="2">
    <source>
        <dbReference type="Proteomes" id="UP000504608"/>
    </source>
</evidence>
<dbReference type="KEGG" id="cmax:111471949"/>
<reference evidence="3" key="1">
    <citation type="submission" date="2025-08" db="UniProtKB">
        <authorList>
            <consortium name="RefSeq"/>
        </authorList>
    </citation>
    <scope>IDENTIFICATION</scope>
    <source>
        <tissue evidence="3">Young leaves</tissue>
    </source>
</reference>
<organism evidence="2 3">
    <name type="scientific">Cucurbita maxima</name>
    <name type="common">Pumpkin</name>
    <name type="synonym">Winter squash</name>
    <dbReference type="NCBI Taxonomy" id="3661"/>
    <lineage>
        <taxon>Eukaryota</taxon>
        <taxon>Viridiplantae</taxon>
        <taxon>Streptophyta</taxon>
        <taxon>Embryophyta</taxon>
        <taxon>Tracheophyta</taxon>
        <taxon>Spermatophyta</taxon>
        <taxon>Magnoliopsida</taxon>
        <taxon>eudicotyledons</taxon>
        <taxon>Gunneridae</taxon>
        <taxon>Pentapetalae</taxon>
        <taxon>rosids</taxon>
        <taxon>fabids</taxon>
        <taxon>Cucurbitales</taxon>
        <taxon>Cucurbitaceae</taxon>
        <taxon>Cucurbiteae</taxon>
        <taxon>Cucurbita</taxon>
    </lineage>
</organism>
<dbReference type="GeneID" id="111471949"/>
<evidence type="ECO:0000256" key="1">
    <source>
        <dbReference type="SAM" id="MobiDB-lite"/>
    </source>
</evidence>
<accession>A0A6J1IEG3</accession>
<gene>
    <name evidence="3" type="primary">LOC111471949</name>
</gene>
<sequence length="130" mass="14130">MYFGKPCVFGKGEGVSISWPFHGVDGIDEWKDPAEEALAGGRGMFCIVPLAKTLVNSVTQMFNIAATSAVKALEKPELLSPQVLQAGLHERVEKFMLSVQNSAFHCGLQKTNSPSPATSSLDLHDERMDH</sequence>
<evidence type="ECO:0000313" key="3">
    <source>
        <dbReference type="RefSeq" id="XP_022973399.1"/>
    </source>
</evidence>
<dbReference type="AlphaFoldDB" id="A0A6J1IEG3"/>